<evidence type="ECO:0000256" key="4">
    <source>
        <dbReference type="ARBA" id="ARBA00022723"/>
    </source>
</evidence>
<sequence length="410" mass="45158">MQVELSRENVESPRFELRSGDSWDDPWPMYRALRDRDPVHRVIPPEAPGDDYYVLSRYADVHAAARDVTTFSSGQGLTVDYTDLDEIGLPRPRPFVFTDPPDHTGFRKQVMKGFTPRQVRSVEPQVRAFVVERLERLRAAGGGDIAVELFKPLPSMVVAHYLGVPEQDRARFDEWTDLIMAASAGGSPMHAHEAVGELMQYFTRLIELRRAEPGDDTISHLVASGLGADGDYDGIISILGFAFTMITGGNDTTTGNLGGAAQLLTRYPEQRRALLEDPALIPDAVEEFLRLTSPVQGLARTAARDVEVAGTVIPEGRRVLLLYASANHDEREFGPTAGELDVARAPKGILTFSHGNHHCLGAAAARMVARVALEELLARCPDFTVDLDGLRYAPGSYVRWPDRVPFQVSA</sequence>
<dbReference type="PANTHER" id="PTHR46696:SF4">
    <property type="entry name" value="BIOTIN BIOSYNTHESIS CYTOCHROME P450"/>
    <property type="match status" value="1"/>
</dbReference>
<name>A0A931N733_9NOCA</name>
<evidence type="ECO:0000256" key="3">
    <source>
        <dbReference type="ARBA" id="ARBA00022617"/>
    </source>
</evidence>
<dbReference type="AlphaFoldDB" id="A0A931N733"/>
<keyword evidence="7 8" id="KW-0503">Monooxygenase</keyword>
<keyword evidence="4 8" id="KW-0479">Metal-binding</keyword>
<dbReference type="PRINTS" id="PR00359">
    <property type="entry name" value="BP450"/>
</dbReference>
<dbReference type="PANTHER" id="PTHR46696">
    <property type="entry name" value="P450, PUTATIVE (EUROFUNG)-RELATED"/>
    <property type="match status" value="1"/>
</dbReference>
<dbReference type="GO" id="GO:0005506">
    <property type="term" value="F:iron ion binding"/>
    <property type="evidence" value="ECO:0007669"/>
    <property type="project" value="InterPro"/>
</dbReference>
<keyword evidence="10" id="KW-1185">Reference proteome</keyword>
<dbReference type="GO" id="GO:0008395">
    <property type="term" value="F:steroid hydroxylase activity"/>
    <property type="evidence" value="ECO:0007669"/>
    <property type="project" value="TreeGrafter"/>
</dbReference>
<dbReference type="EMBL" id="JADMLG010000021">
    <property type="protein sequence ID" value="MBH0781161.1"/>
    <property type="molecule type" value="Genomic_DNA"/>
</dbReference>
<dbReference type="GO" id="GO:0006707">
    <property type="term" value="P:cholesterol catabolic process"/>
    <property type="evidence" value="ECO:0007669"/>
    <property type="project" value="TreeGrafter"/>
</dbReference>
<evidence type="ECO:0000256" key="7">
    <source>
        <dbReference type="ARBA" id="ARBA00023033"/>
    </source>
</evidence>
<comment type="caution">
    <text evidence="9">The sequence shown here is derived from an EMBL/GenBank/DDBJ whole genome shotgun (WGS) entry which is preliminary data.</text>
</comment>
<accession>A0A931N733</accession>
<evidence type="ECO:0000256" key="2">
    <source>
        <dbReference type="ARBA" id="ARBA00010617"/>
    </source>
</evidence>
<dbReference type="Gene3D" id="1.10.630.10">
    <property type="entry name" value="Cytochrome P450"/>
    <property type="match status" value="1"/>
</dbReference>
<dbReference type="InterPro" id="IPR002397">
    <property type="entry name" value="Cyt_P450_B"/>
</dbReference>
<dbReference type="InterPro" id="IPR001128">
    <property type="entry name" value="Cyt_P450"/>
</dbReference>
<dbReference type="SUPFAM" id="SSF48264">
    <property type="entry name" value="Cytochrome P450"/>
    <property type="match status" value="1"/>
</dbReference>
<evidence type="ECO:0000256" key="8">
    <source>
        <dbReference type="RuleBase" id="RU000461"/>
    </source>
</evidence>
<proteinExistence type="inferred from homology"/>
<dbReference type="Pfam" id="PF00067">
    <property type="entry name" value="p450"/>
    <property type="match status" value="1"/>
</dbReference>
<dbReference type="GO" id="GO:0020037">
    <property type="term" value="F:heme binding"/>
    <property type="evidence" value="ECO:0007669"/>
    <property type="project" value="InterPro"/>
</dbReference>
<dbReference type="Proteomes" id="UP000655751">
    <property type="component" value="Unassembled WGS sequence"/>
</dbReference>
<evidence type="ECO:0000256" key="1">
    <source>
        <dbReference type="ARBA" id="ARBA00001971"/>
    </source>
</evidence>
<keyword evidence="3 8" id="KW-0349">Heme</keyword>
<comment type="cofactor">
    <cofactor evidence="1">
        <name>heme</name>
        <dbReference type="ChEBI" id="CHEBI:30413"/>
    </cofactor>
</comment>
<dbReference type="InterPro" id="IPR036396">
    <property type="entry name" value="Cyt_P450_sf"/>
</dbReference>
<evidence type="ECO:0000313" key="10">
    <source>
        <dbReference type="Proteomes" id="UP000655751"/>
    </source>
</evidence>
<evidence type="ECO:0000256" key="6">
    <source>
        <dbReference type="ARBA" id="ARBA00023004"/>
    </source>
</evidence>
<reference evidence="9" key="1">
    <citation type="submission" date="2020-11" db="EMBL/GenBank/DDBJ databases">
        <title>Nocardia NEAU-351.nov., a novel actinomycete isolated from the cow dung.</title>
        <authorList>
            <person name="Zhang X."/>
        </authorList>
    </citation>
    <scope>NUCLEOTIDE SEQUENCE</scope>
    <source>
        <strain evidence="9">NEAU-351</strain>
    </source>
</reference>
<dbReference type="GO" id="GO:0036199">
    <property type="term" value="F:cholest-4-en-3-one 26-monooxygenase activity"/>
    <property type="evidence" value="ECO:0007669"/>
    <property type="project" value="TreeGrafter"/>
</dbReference>
<dbReference type="RefSeq" id="WP_196153457.1">
    <property type="nucleotide sequence ID" value="NZ_JADMLG010000021.1"/>
</dbReference>
<dbReference type="FunFam" id="1.10.630.10:FF:000018">
    <property type="entry name" value="Cytochrome P450 monooxygenase"/>
    <property type="match status" value="1"/>
</dbReference>
<gene>
    <name evidence="9" type="ORF">IT779_33295</name>
</gene>
<keyword evidence="6 8" id="KW-0408">Iron</keyword>
<dbReference type="PROSITE" id="PS00086">
    <property type="entry name" value="CYTOCHROME_P450"/>
    <property type="match status" value="1"/>
</dbReference>
<evidence type="ECO:0000313" key="9">
    <source>
        <dbReference type="EMBL" id="MBH0781161.1"/>
    </source>
</evidence>
<organism evidence="9 10">
    <name type="scientific">Nocardia bovistercoris</name>
    <dbReference type="NCBI Taxonomy" id="2785916"/>
    <lineage>
        <taxon>Bacteria</taxon>
        <taxon>Bacillati</taxon>
        <taxon>Actinomycetota</taxon>
        <taxon>Actinomycetes</taxon>
        <taxon>Mycobacteriales</taxon>
        <taxon>Nocardiaceae</taxon>
        <taxon>Nocardia</taxon>
    </lineage>
</organism>
<keyword evidence="5 8" id="KW-0560">Oxidoreductase</keyword>
<evidence type="ECO:0000256" key="5">
    <source>
        <dbReference type="ARBA" id="ARBA00023002"/>
    </source>
</evidence>
<protein>
    <submittedName>
        <fullName evidence="9">Cytochrome P450</fullName>
    </submittedName>
</protein>
<dbReference type="InterPro" id="IPR017972">
    <property type="entry name" value="Cyt_P450_CS"/>
</dbReference>
<comment type="similarity">
    <text evidence="2 8">Belongs to the cytochrome P450 family.</text>
</comment>